<comment type="caution">
    <text evidence="2">The sequence shown here is derived from an EMBL/GenBank/DDBJ whole genome shotgun (WGS) entry which is preliminary data.</text>
</comment>
<evidence type="ECO:0000313" key="2">
    <source>
        <dbReference type="EMBL" id="NHF63375.1"/>
    </source>
</evidence>
<dbReference type="Proteomes" id="UP000818266">
    <property type="component" value="Unassembled WGS sequence"/>
</dbReference>
<organism evidence="2 3">
    <name type="scientific">Microcella pacifica</name>
    <dbReference type="NCBI Taxonomy" id="2591847"/>
    <lineage>
        <taxon>Bacteria</taxon>
        <taxon>Bacillati</taxon>
        <taxon>Actinomycetota</taxon>
        <taxon>Actinomycetes</taxon>
        <taxon>Micrococcales</taxon>
        <taxon>Microbacteriaceae</taxon>
        <taxon>Microcella</taxon>
    </lineage>
</organism>
<reference evidence="2 3" key="1">
    <citation type="submission" date="2019-06" db="EMBL/GenBank/DDBJ databases">
        <authorList>
            <person name="De-Chao Zhang Q."/>
        </authorList>
    </citation>
    <scope>NUCLEOTIDE SEQUENCE [LARGE SCALE GENOMIC DNA]</scope>
    <source>
        <strain evidence="2 3">KN1116</strain>
    </source>
</reference>
<name>A0A9E5JPT3_9MICO</name>
<keyword evidence="3" id="KW-1185">Reference proteome</keyword>
<feature type="domain" description="DUF6993" evidence="1">
    <location>
        <begin position="66"/>
        <end position="147"/>
    </location>
</feature>
<dbReference type="InterPro" id="IPR054262">
    <property type="entry name" value="DUF6993"/>
</dbReference>
<reference evidence="2 3" key="2">
    <citation type="submission" date="2020-03" db="EMBL/GenBank/DDBJ databases">
        <title>Chryseoglobus sp. isolated from a deep-sea seamount.</title>
        <authorList>
            <person name="Zhang D.-C."/>
        </authorList>
    </citation>
    <scope>NUCLEOTIDE SEQUENCE [LARGE SCALE GENOMIC DNA]</scope>
    <source>
        <strain evidence="2 3">KN1116</strain>
    </source>
</reference>
<proteinExistence type="predicted"/>
<evidence type="ECO:0000259" key="1">
    <source>
        <dbReference type="Pfam" id="PF22504"/>
    </source>
</evidence>
<evidence type="ECO:0000313" key="3">
    <source>
        <dbReference type="Proteomes" id="UP000818266"/>
    </source>
</evidence>
<sequence length="154" mass="15782">MTLAAGILVGGLALAGCAAERDPIPTPSSDAPVDPVEQPRVTPGVVPEFVEGGTAAENLDYFVFRLEALLAQNGAPSSRELVDELVSSGFDKAAMEVTADTTPTGLQADSILVAVRWGEDCLLGQVADGAVVADDAAALSTGRCLVGRTLSIDW</sequence>
<gene>
    <name evidence="2" type="ORF">FK219_009010</name>
</gene>
<dbReference type="Pfam" id="PF22504">
    <property type="entry name" value="DUF6993"/>
    <property type="match status" value="1"/>
</dbReference>
<dbReference type="RefSeq" id="WP_152583781.1">
    <property type="nucleotide sequence ID" value="NZ_VIKT02000014.1"/>
</dbReference>
<dbReference type="OrthoDB" id="5125712at2"/>
<dbReference type="AlphaFoldDB" id="A0A9E5JPT3"/>
<dbReference type="EMBL" id="VIKT02000014">
    <property type="protein sequence ID" value="NHF63375.1"/>
    <property type="molecule type" value="Genomic_DNA"/>
</dbReference>
<protein>
    <recommendedName>
        <fullName evidence="1">DUF6993 domain-containing protein</fullName>
    </recommendedName>
</protein>
<accession>A0A9E5JPT3</accession>